<dbReference type="CDD" id="cd10845">
    <property type="entry name" value="DSRM_RNAse_III_family"/>
    <property type="match status" value="1"/>
</dbReference>
<dbReference type="Proteomes" id="UP001221757">
    <property type="component" value="Unassembled WGS sequence"/>
</dbReference>
<protein>
    <recommendedName>
        <fullName evidence="7">DRBM domain-containing protein</fullName>
    </recommendedName>
</protein>
<dbReference type="GO" id="GO:0004525">
    <property type="term" value="F:ribonuclease III activity"/>
    <property type="evidence" value="ECO:0007669"/>
    <property type="project" value="InterPro"/>
</dbReference>
<keyword evidence="1 2" id="KW-0694">RNA-binding</keyword>
<organism evidence="5 6">
    <name type="scientific">Mycena rosella</name>
    <name type="common">Pink bonnet</name>
    <name type="synonym">Agaricus rosellus</name>
    <dbReference type="NCBI Taxonomy" id="1033263"/>
    <lineage>
        <taxon>Eukaryota</taxon>
        <taxon>Fungi</taxon>
        <taxon>Dikarya</taxon>
        <taxon>Basidiomycota</taxon>
        <taxon>Agaricomycotina</taxon>
        <taxon>Agaricomycetes</taxon>
        <taxon>Agaricomycetidae</taxon>
        <taxon>Agaricales</taxon>
        <taxon>Marasmiineae</taxon>
        <taxon>Mycenaceae</taxon>
        <taxon>Mycena</taxon>
    </lineage>
</organism>
<dbReference type="SUPFAM" id="SSF69065">
    <property type="entry name" value="RNase III domain-like"/>
    <property type="match status" value="1"/>
</dbReference>
<dbReference type="SUPFAM" id="SSF54768">
    <property type="entry name" value="dsRNA-binding domain-like"/>
    <property type="match status" value="1"/>
</dbReference>
<dbReference type="Gene3D" id="1.10.1520.10">
    <property type="entry name" value="Ribonuclease III domain"/>
    <property type="match status" value="1"/>
</dbReference>
<feature type="domain" description="DRBM" evidence="3">
    <location>
        <begin position="191"/>
        <end position="237"/>
    </location>
</feature>
<evidence type="ECO:0008006" key="7">
    <source>
        <dbReference type="Google" id="ProtNLM"/>
    </source>
</evidence>
<evidence type="ECO:0000313" key="6">
    <source>
        <dbReference type="Proteomes" id="UP001221757"/>
    </source>
</evidence>
<feature type="domain" description="RNase III" evidence="4">
    <location>
        <begin position="23"/>
        <end position="126"/>
    </location>
</feature>
<evidence type="ECO:0000256" key="2">
    <source>
        <dbReference type="PROSITE-ProRule" id="PRU00266"/>
    </source>
</evidence>
<dbReference type="AlphaFoldDB" id="A0AAD7GVA1"/>
<evidence type="ECO:0000259" key="4">
    <source>
        <dbReference type="PROSITE" id="PS50142"/>
    </source>
</evidence>
<dbReference type="InterPro" id="IPR000999">
    <property type="entry name" value="RNase_III_dom"/>
</dbReference>
<accession>A0AAD7GVA1</accession>
<dbReference type="Gene3D" id="3.30.160.20">
    <property type="match status" value="1"/>
</dbReference>
<dbReference type="PROSITE" id="PS50142">
    <property type="entry name" value="RNASE_3_2"/>
    <property type="match status" value="1"/>
</dbReference>
<evidence type="ECO:0000259" key="3">
    <source>
        <dbReference type="PROSITE" id="PS50137"/>
    </source>
</evidence>
<reference evidence="5" key="1">
    <citation type="submission" date="2023-03" db="EMBL/GenBank/DDBJ databases">
        <title>Massive genome expansion in bonnet fungi (Mycena s.s.) driven by repeated elements and novel gene families across ecological guilds.</title>
        <authorList>
            <consortium name="Lawrence Berkeley National Laboratory"/>
            <person name="Harder C.B."/>
            <person name="Miyauchi S."/>
            <person name="Viragh M."/>
            <person name="Kuo A."/>
            <person name="Thoen E."/>
            <person name="Andreopoulos B."/>
            <person name="Lu D."/>
            <person name="Skrede I."/>
            <person name="Drula E."/>
            <person name="Henrissat B."/>
            <person name="Morin E."/>
            <person name="Kohler A."/>
            <person name="Barry K."/>
            <person name="LaButti K."/>
            <person name="Morin E."/>
            <person name="Salamov A."/>
            <person name="Lipzen A."/>
            <person name="Mereny Z."/>
            <person name="Hegedus B."/>
            <person name="Baldrian P."/>
            <person name="Stursova M."/>
            <person name="Weitz H."/>
            <person name="Taylor A."/>
            <person name="Grigoriev I.V."/>
            <person name="Nagy L.G."/>
            <person name="Martin F."/>
            <person name="Kauserud H."/>
        </authorList>
    </citation>
    <scope>NUCLEOTIDE SEQUENCE</scope>
    <source>
        <strain evidence="5">CBHHK067</strain>
    </source>
</reference>
<comment type="caution">
    <text evidence="5">The sequence shown here is derived from an EMBL/GenBank/DDBJ whole genome shotgun (WGS) entry which is preliminary data.</text>
</comment>
<dbReference type="PROSITE" id="PS50137">
    <property type="entry name" value="DS_RBD"/>
    <property type="match status" value="1"/>
</dbReference>
<keyword evidence="6" id="KW-1185">Reference proteome</keyword>
<name>A0AAD7GVA1_MYCRO</name>
<dbReference type="EMBL" id="JARKIE010000007">
    <property type="protein sequence ID" value="KAJ7706034.1"/>
    <property type="molecule type" value="Genomic_DNA"/>
</dbReference>
<dbReference type="Pfam" id="PF00035">
    <property type="entry name" value="dsrm"/>
    <property type="match status" value="1"/>
</dbReference>
<gene>
    <name evidence="5" type="ORF">B0H17DRAFT_1035356</name>
</gene>
<sequence>MNVPAPPKIEGDVDILFDIYSHESLNYGGMNNEYGDTNRLAELGARALEMYITAHMFLKRPMLTGDEISAHAKSAIPDNTLRDWLTIWNVKTKFRSAPGLPDILDSPPDMRKFLHAYIGAVYIRNGPQHAQAWISALVDPNADVNSFGTPPPPLGMPPPVPLQNPGSANVTLALVNQTAAIKRVAVTYPAEQVGPPHAPTWTVRCCIDNVEKGRGTGKNQKLAKEEAARQAFQAMRW</sequence>
<dbReference type="GO" id="GO:0003723">
    <property type="term" value="F:RNA binding"/>
    <property type="evidence" value="ECO:0007669"/>
    <property type="project" value="UniProtKB-UniRule"/>
</dbReference>
<dbReference type="SMART" id="SM00358">
    <property type="entry name" value="DSRM"/>
    <property type="match status" value="1"/>
</dbReference>
<proteinExistence type="predicted"/>
<evidence type="ECO:0000256" key="1">
    <source>
        <dbReference type="ARBA" id="ARBA00022884"/>
    </source>
</evidence>
<evidence type="ECO:0000313" key="5">
    <source>
        <dbReference type="EMBL" id="KAJ7706034.1"/>
    </source>
</evidence>
<dbReference type="SMART" id="SM00535">
    <property type="entry name" value="RIBOc"/>
    <property type="match status" value="1"/>
</dbReference>
<dbReference type="GO" id="GO:0006396">
    <property type="term" value="P:RNA processing"/>
    <property type="evidence" value="ECO:0007669"/>
    <property type="project" value="InterPro"/>
</dbReference>
<dbReference type="InterPro" id="IPR014720">
    <property type="entry name" value="dsRBD_dom"/>
</dbReference>
<dbReference type="InterPro" id="IPR036389">
    <property type="entry name" value="RNase_III_sf"/>
</dbReference>